<dbReference type="Gene3D" id="3.30.160.60">
    <property type="entry name" value="Classic Zinc Finger"/>
    <property type="match status" value="3"/>
</dbReference>
<gene>
    <name evidence="7" type="ORF">RDB_LOCUS153221</name>
</gene>
<dbReference type="Pfam" id="PF12874">
    <property type="entry name" value="zf-met"/>
    <property type="match status" value="1"/>
</dbReference>
<evidence type="ECO:0000256" key="2">
    <source>
        <dbReference type="ARBA" id="ARBA00022737"/>
    </source>
</evidence>
<dbReference type="Pfam" id="PF12171">
    <property type="entry name" value="zf-C2H2_jaz"/>
    <property type="match status" value="1"/>
</dbReference>
<dbReference type="EMBL" id="CAJMXA010003889">
    <property type="protein sequence ID" value="CAE6523213.1"/>
    <property type="molecule type" value="Genomic_DNA"/>
</dbReference>
<comment type="caution">
    <text evidence="7">The sequence shown here is derived from an EMBL/GenBank/DDBJ whole genome shotgun (WGS) entry which is preliminary data.</text>
</comment>
<evidence type="ECO:0000313" key="8">
    <source>
        <dbReference type="Proteomes" id="UP000663853"/>
    </source>
</evidence>
<dbReference type="PANTHER" id="PTHR24409">
    <property type="entry name" value="ZINC FINGER PROTEIN 142"/>
    <property type="match status" value="1"/>
</dbReference>
<reference evidence="7" key="1">
    <citation type="submission" date="2021-01" db="EMBL/GenBank/DDBJ databases">
        <authorList>
            <person name="Kaushik A."/>
        </authorList>
    </citation>
    <scope>NUCLEOTIDE SEQUENCE</scope>
    <source>
        <strain evidence="7">AG6-10EEA</strain>
    </source>
</reference>
<dbReference type="InterPro" id="IPR013087">
    <property type="entry name" value="Znf_C2H2_type"/>
</dbReference>
<sequence length="286" mass="33383">MAYCDRCNRWFNSDWAYDAHRRDSSRHHVCFTCDKDFQTSERLDQHFRQSNRHYYCSFCDEHFEDDYDLSEHDDQCHEYCGSCGLWLDTTDDLVKHNKERHYYCAECDRFFINLNNLQAHLNSSKHRPKHVSCPGAGCSEKFVSRSALLLHFEAGTCKSGLTRQRLNRLIAERDTSNFITNPNRLITGTTDTWATEHAWNGYAYECYFCHKVFRSLPQLNQHLASPAHEQTLYHCPQLGHGCQAQFKTASGLCQHIEGGSCGVMRFKVVQDNMENLVRGVNRLTFR</sequence>
<dbReference type="InterPro" id="IPR022755">
    <property type="entry name" value="Znf_C2H2_jaz"/>
</dbReference>
<evidence type="ECO:0000256" key="3">
    <source>
        <dbReference type="ARBA" id="ARBA00022771"/>
    </source>
</evidence>
<dbReference type="GO" id="GO:0005634">
    <property type="term" value="C:nucleus"/>
    <property type="evidence" value="ECO:0007669"/>
    <property type="project" value="TreeGrafter"/>
</dbReference>
<keyword evidence="3 5" id="KW-0863">Zinc-finger</keyword>
<evidence type="ECO:0000313" key="7">
    <source>
        <dbReference type="EMBL" id="CAE6523213.1"/>
    </source>
</evidence>
<dbReference type="SUPFAM" id="SSF57667">
    <property type="entry name" value="beta-beta-alpha zinc fingers"/>
    <property type="match status" value="3"/>
</dbReference>
<dbReference type="AlphaFoldDB" id="A0A8H3DF19"/>
<dbReference type="InterPro" id="IPR036236">
    <property type="entry name" value="Znf_C2H2_sf"/>
</dbReference>
<dbReference type="PROSITE" id="PS50157">
    <property type="entry name" value="ZINC_FINGER_C2H2_2"/>
    <property type="match status" value="3"/>
</dbReference>
<dbReference type="GO" id="GO:0008270">
    <property type="term" value="F:zinc ion binding"/>
    <property type="evidence" value="ECO:0007669"/>
    <property type="project" value="UniProtKB-KW"/>
</dbReference>
<organism evidence="7 8">
    <name type="scientific">Rhizoctonia solani</name>
    <dbReference type="NCBI Taxonomy" id="456999"/>
    <lineage>
        <taxon>Eukaryota</taxon>
        <taxon>Fungi</taxon>
        <taxon>Dikarya</taxon>
        <taxon>Basidiomycota</taxon>
        <taxon>Agaricomycotina</taxon>
        <taxon>Agaricomycetes</taxon>
        <taxon>Cantharellales</taxon>
        <taxon>Ceratobasidiaceae</taxon>
        <taxon>Rhizoctonia</taxon>
    </lineage>
</organism>
<evidence type="ECO:0000256" key="5">
    <source>
        <dbReference type="PROSITE-ProRule" id="PRU00042"/>
    </source>
</evidence>
<keyword evidence="2" id="KW-0677">Repeat</keyword>
<evidence type="ECO:0000256" key="4">
    <source>
        <dbReference type="ARBA" id="ARBA00022833"/>
    </source>
</evidence>
<feature type="domain" description="C2H2-type" evidence="6">
    <location>
        <begin position="102"/>
        <end position="131"/>
    </location>
</feature>
<protein>
    <recommendedName>
        <fullName evidence="6">C2H2-type domain-containing protein</fullName>
    </recommendedName>
</protein>
<feature type="domain" description="C2H2-type" evidence="6">
    <location>
        <begin position="28"/>
        <end position="53"/>
    </location>
</feature>
<evidence type="ECO:0000259" key="6">
    <source>
        <dbReference type="PROSITE" id="PS50157"/>
    </source>
</evidence>
<dbReference type="GO" id="GO:0000981">
    <property type="term" value="F:DNA-binding transcription factor activity, RNA polymerase II-specific"/>
    <property type="evidence" value="ECO:0007669"/>
    <property type="project" value="TreeGrafter"/>
</dbReference>
<dbReference type="PANTHER" id="PTHR24409:SF295">
    <property type="entry name" value="AZ2-RELATED"/>
    <property type="match status" value="1"/>
</dbReference>
<feature type="domain" description="C2H2-type" evidence="6">
    <location>
        <begin position="204"/>
        <end position="228"/>
    </location>
</feature>
<keyword evidence="1" id="KW-0479">Metal-binding</keyword>
<accession>A0A8H3DF19</accession>
<name>A0A8H3DF19_9AGAM</name>
<keyword evidence="4" id="KW-0862">Zinc</keyword>
<evidence type="ECO:0000256" key="1">
    <source>
        <dbReference type="ARBA" id="ARBA00022723"/>
    </source>
</evidence>
<dbReference type="SMART" id="SM00355">
    <property type="entry name" value="ZnF_C2H2"/>
    <property type="match status" value="7"/>
</dbReference>
<dbReference type="GO" id="GO:0000977">
    <property type="term" value="F:RNA polymerase II transcription regulatory region sequence-specific DNA binding"/>
    <property type="evidence" value="ECO:0007669"/>
    <property type="project" value="TreeGrafter"/>
</dbReference>
<proteinExistence type="predicted"/>
<dbReference type="Proteomes" id="UP000663853">
    <property type="component" value="Unassembled WGS sequence"/>
</dbReference>
<dbReference type="PROSITE" id="PS00028">
    <property type="entry name" value="ZINC_FINGER_C2H2_1"/>
    <property type="match status" value="3"/>
</dbReference>